<protein>
    <submittedName>
        <fullName evidence="7">Branched-chain amino acid ABC transporter ATP-binding protein</fullName>
    </submittedName>
</protein>
<proteinExistence type="inferred from homology"/>
<dbReference type="OrthoDB" id="9775250at2"/>
<dbReference type="GO" id="GO:0015807">
    <property type="term" value="P:L-amino acid transport"/>
    <property type="evidence" value="ECO:0007669"/>
    <property type="project" value="TreeGrafter"/>
</dbReference>
<sequence length="235" mass="25237">MLRVSEFLGGYHRGARVVDGISFDLGETPVTSIVGSNGAGKTSLLRGICGLLPWSAGAVQFAGEAIGHLPPHEIARRGIRMVPDGRGTFPTLSVLENLRVGGHGLKAAIVADRVERELARFPRLRERLHQAAGMLSGGEQQMLAIARAMVADPRLLILDEPSQGLAPLIVDQIFELLPLLTAQGVHILLIEQDVGRGLEASDRGIILEKGRITLEGDSRLLLADERVRESFLGIA</sequence>
<keyword evidence="5" id="KW-0029">Amino-acid transport</keyword>
<dbReference type="EMBL" id="QGLF01000002">
    <property type="protein sequence ID" value="PWR21633.1"/>
    <property type="molecule type" value="Genomic_DNA"/>
</dbReference>
<organism evidence="7 8">
    <name type="scientific">Zavarzinia compransoris</name>
    <dbReference type="NCBI Taxonomy" id="1264899"/>
    <lineage>
        <taxon>Bacteria</taxon>
        <taxon>Pseudomonadati</taxon>
        <taxon>Pseudomonadota</taxon>
        <taxon>Alphaproteobacteria</taxon>
        <taxon>Rhodospirillales</taxon>
        <taxon>Zavarziniaceae</taxon>
        <taxon>Zavarzinia</taxon>
    </lineage>
</organism>
<dbReference type="GO" id="GO:0015658">
    <property type="term" value="F:branched-chain amino acid transmembrane transporter activity"/>
    <property type="evidence" value="ECO:0007669"/>
    <property type="project" value="TreeGrafter"/>
</dbReference>
<comment type="caution">
    <text evidence="7">The sequence shown here is derived from an EMBL/GenBank/DDBJ whole genome shotgun (WGS) entry which is preliminary data.</text>
</comment>
<evidence type="ECO:0000259" key="6">
    <source>
        <dbReference type="PROSITE" id="PS50893"/>
    </source>
</evidence>
<keyword evidence="3" id="KW-0547">Nucleotide-binding</keyword>
<dbReference type="CDD" id="cd03224">
    <property type="entry name" value="ABC_TM1139_LivF_branched"/>
    <property type="match status" value="1"/>
</dbReference>
<gene>
    <name evidence="7" type="primary">livF</name>
    <name evidence="7" type="ORF">DKG75_06430</name>
</gene>
<dbReference type="GO" id="GO:0005524">
    <property type="term" value="F:ATP binding"/>
    <property type="evidence" value="ECO:0007669"/>
    <property type="project" value="UniProtKB-KW"/>
</dbReference>
<dbReference type="PANTHER" id="PTHR43820:SF4">
    <property type="entry name" value="HIGH-AFFINITY BRANCHED-CHAIN AMINO ACID TRANSPORT ATP-BINDING PROTEIN LIVF"/>
    <property type="match status" value="1"/>
</dbReference>
<dbReference type="PROSITE" id="PS50893">
    <property type="entry name" value="ABC_TRANSPORTER_2"/>
    <property type="match status" value="1"/>
</dbReference>
<dbReference type="Gene3D" id="3.40.50.300">
    <property type="entry name" value="P-loop containing nucleotide triphosphate hydrolases"/>
    <property type="match status" value="1"/>
</dbReference>
<dbReference type="InterPro" id="IPR003439">
    <property type="entry name" value="ABC_transporter-like_ATP-bd"/>
</dbReference>
<dbReference type="Proteomes" id="UP000246077">
    <property type="component" value="Unassembled WGS sequence"/>
</dbReference>
<dbReference type="InterPro" id="IPR003593">
    <property type="entry name" value="AAA+_ATPase"/>
</dbReference>
<reference evidence="8" key="1">
    <citation type="submission" date="2018-05" db="EMBL/GenBank/DDBJ databases">
        <title>Zavarzinia sp. HR-AS.</title>
        <authorList>
            <person name="Lee Y."/>
            <person name="Jeon C.O."/>
        </authorList>
    </citation>
    <scope>NUCLEOTIDE SEQUENCE [LARGE SCALE GENOMIC DNA]</scope>
    <source>
        <strain evidence="8">DSM 1231</strain>
    </source>
</reference>
<evidence type="ECO:0000313" key="7">
    <source>
        <dbReference type="EMBL" id="PWR21633.1"/>
    </source>
</evidence>
<name>A0A317E8M6_9PROT</name>
<evidence type="ECO:0000256" key="5">
    <source>
        <dbReference type="ARBA" id="ARBA00022970"/>
    </source>
</evidence>
<dbReference type="InterPro" id="IPR017871">
    <property type="entry name" value="ABC_transporter-like_CS"/>
</dbReference>
<evidence type="ECO:0000256" key="4">
    <source>
        <dbReference type="ARBA" id="ARBA00022840"/>
    </source>
</evidence>
<dbReference type="AlphaFoldDB" id="A0A317E8M6"/>
<evidence type="ECO:0000256" key="3">
    <source>
        <dbReference type="ARBA" id="ARBA00022741"/>
    </source>
</evidence>
<keyword evidence="4 7" id="KW-0067">ATP-binding</keyword>
<keyword evidence="8" id="KW-1185">Reference proteome</keyword>
<dbReference type="Pfam" id="PF00005">
    <property type="entry name" value="ABC_tran"/>
    <property type="match status" value="1"/>
</dbReference>
<dbReference type="RefSeq" id="WP_109920278.1">
    <property type="nucleotide sequence ID" value="NZ_QGLF01000002.1"/>
</dbReference>
<evidence type="ECO:0000256" key="1">
    <source>
        <dbReference type="ARBA" id="ARBA00005417"/>
    </source>
</evidence>
<dbReference type="PROSITE" id="PS00211">
    <property type="entry name" value="ABC_TRANSPORTER_1"/>
    <property type="match status" value="1"/>
</dbReference>
<keyword evidence="2" id="KW-0813">Transport</keyword>
<dbReference type="InterPro" id="IPR027417">
    <property type="entry name" value="P-loop_NTPase"/>
</dbReference>
<dbReference type="SUPFAM" id="SSF52540">
    <property type="entry name" value="P-loop containing nucleoside triphosphate hydrolases"/>
    <property type="match status" value="1"/>
</dbReference>
<evidence type="ECO:0000256" key="2">
    <source>
        <dbReference type="ARBA" id="ARBA00022448"/>
    </source>
</evidence>
<dbReference type="GO" id="GO:0016887">
    <property type="term" value="F:ATP hydrolysis activity"/>
    <property type="evidence" value="ECO:0007669"/>
    <property type="project" value="InterPro"/>
</dbReference>
<comment type="similarity">
    <text evidence="1">Belongs to the ABC transporter superfamily.</text>
</comment>
<dbReference type="PANTHER" id="PTHR43820">
    <property type="entry name" value="HIGH-AFFINITY BRANCHED-CHAIN AMINO ACID TRANSPORT ATP-BINDING PROTEIN LIVF"/>
    <property type="match status" value="1"/>
</dbReference>
<accession>A0A317E8M6</accession>
<feature type="domain" description="ABC transporter" evidence="6">
    <location>
        <begin position="2"/>
        <end position="234"/>
    </location>
</feature>
<dbReference type="SMART" id="SM00382">
    <property type="entry name" value="AAA"/>
    <property type="match status" value="1"/>
</dbReference>
<evidence type="ECO:0000313" key="8">
    <source>
        <dbReference type="Proteomes" id="UP000246077"/>
    </source>
</evidence>
<dbReference type="InterPro" id="IPR052156">
    <property type="entry name" value="BCAA_Transport_ATP-bd_LivF"/>
</dbReference>